<dbReference type="STRING" id="873513.HMPREF6485_0677"/>
<dbReference type="EMBL" id="AEPD01000015">
    <property type="protein sequence ID" value="EFU31284.1"/>
    <property type="molecule type" value="Genomic_DNA"/>
</dbReference>
<dbReference type="AlphaFoldDB" id="E6K516"/>
<protein>
    <submittedName>
        <fullName evidence="1">Uncharacterized protein</fullName>
    </submittedName>
</protein>
<comment type="caution">
    <text evidence="1">The sequence shown here is derived from an EMBL/GenBank/DDBJ whole genome shotgun (WGS) entry which is preliminary data.</text>
</comment>
<evidence type="ECO:0000313" key="1">
    <source>
        <dbReference type="EMBL" id="EFU31284.1"/>
    </source>
</evidence>
<reference evidence="1 2" key="1">
    <citation type="submission" date="2010-10" db="EMBL/GenBank/DDBJ databases">
        <authorList>
            <person name="Muzny D."/>
            <person name="Qin X."/>
            <person name="Deng J."/>
            <person name="Jiang H."/>
            <person name="Liu Y."/>
            <person name="Qu J."/>
            <person name="Song X.-Z."/>
            <person name="Zhang L."/>
            <person name="Thornton R."/>
            <person name="Coyle M."/>
            <person name="Francisco L."/>
            <person name="Jackson L."/>
            <person name="Javaid M."/>
            <person name="Korchina V."/>
            <person name="Kovar C."/>
            <person name="Mata R."/>
            <person name="Mathew T."/>
            <person name="Ngo R."/>
            <person name="Nguyen L."/>
            <person name="Nguyen N."/>
            <person name="Okwuonu G."/>
            <person name="Ongeri F."/>
            <person name="Pham C."/>
            <person name="Simmons D."/>
            <person name="Wilczek-Boney K."/>
            <person name="Hale W."/>
            <person name="Jakkamsetti A."/>
            <person name="Pham P."/>
            <person name="Ruth R."/>
            <person name="San Lucas F."/>
            <person name="Warren J."/>
            <person name="Zhang J."/>
            <person name="Zhao Z."/>
            <person name="Zhou C."/>
            <person name="Zhu D."/>
            <person name="Lee S."/>
            <person name="Bess C."/>
            <person name="Blankenburg K."/>
            <person name="Forbes L."/>
            <person name="Fu Q."/>
            <person name="Gubbala S."/>
            <person name="Hirani K."/>
            <person name="Jayaseelan J.C."/>
            <person name="Lara F."/>
            <person name="Munidasa M."/>
            <person name="Palculict T."/>
            <person name="Patil S."/>
            <person name="Pu L.-L."/>
            <person name="Saada N."/>
            <person name="Tang L."/>
            <person name="Weissenberger G."/>
            <person name="Zhu Y."/>
            <person name="Hemphill L."/>
            <person name="Shang Y."/>
            <person name="Youmans B."/>
            <person name="Ayvaz T."/>
            <person name="Ross M."/>
            <person name="Santibanez J."/>
            <person name="Aqrawi P."/>
            <person name="Gross S."/>
            <person name="Joshi V."/>
            <person name="Fowler G."/>
            <person name="Nazareth L."/>
            <person name="Reid J."/>
            <person name="Worley K."/>
            <person name="Petrosino J."/>
            <person name="Highlander S."/>
            <person name="Gibbs R."/>
        </authorList>
    </citation>
    <scope>NUCLEOTIDE SEQUENCE [LARGE SCALE GENOMIC DNA]</scope>
    <source>
        <strain evidence="1 2">ATCC 33574</strain>
    </source>
</reference>
<dbReference type="Proteomes" id="UP000003112">
    <property type="component" value="Unassembled WGS sequence"/>
</dbReference>
<evidence type="ECO:0000313" key="2">
    <source>
        <dbReference type="Proteomes" id="UP000003112"/>
    </source>
</evidence>
<accession>E6K516</accession>
<name>E6K516_9BACT</name>
<sequence>MFSHKCFGLALICAKIVPARAMRACFQIAECSLFSAKIVLFVRNTK</sequence>
<dbReference type="HOGENOM" id="CLU_3187252_0_0_10"/>
<keyword evidence="2" id="KW-1185">Reference proteome</keyword>
<organism evidence="1 2">
    <name type="scientific">Segatella buccae ATCC 33574</name>
    <dbReference type="NCBI Taxonomy" id="873513"/>
    <lineage>
        <taxon>Bacteria</taxon>
        <taxon>Pseudomonadati</taxon>
        <taxon>Bacteroidota</taxon>
        <taxon>Bacteroidia</taxon>
        <taxon>Bacteroidales</taxon>
        <taxon>Prevotellaceae</taxon>
        <taxon>Segatella</taxon>
    </lineage>
</organism>
<gene>
    <name evidence="1" type="ORF">HMPREF6485_0677</name>
</gene>
<proteinExistence type="predicted"/>